<keyword evidence="24" id="KW-1185">Reference proteome</keyword>
<keyword evidence="13 19" id="KW-0030">Aminoacyl-tRNA synthetase</keyword>
<dbReference type="Pfam" id="PF09924">
    <property type="entry name" value="LPG_synthase_C"/>
    <property type="match status" value="1"/>
</dbReference>
<dbReference type="PANTHER" id="PTHR42918">
    <property type="entry name" value="LYSYL-TRNA SYNTHETASE"/>
    <property type="match status" value="1"/>
</dbReference>
<dbReference type="InterPro" id="IPR045864">
    <property type="entry name" value="aa-tRNA-synth_II/BPL/LPL"/>
</dbReference>
<feature type="binding site" evidence="19">
    <location>
        <position position="1046"/>
    </location>
    <ligand>
        <name>Mg(2+)</name>
        <dbReference type="ChEBI" id="CHEBI:18420"/>
        <label>1</label>
    </ligand>
</feature>
<dbReference type="InterPro" id="IPR004365">
    <property type="entry name" value="NA-bd_OB_tRNA"/>
</dbReference>
<feature type="transmembrane region" description="Helical" evidence="21">
    <location>
        <begin position="70"/>
        <end position="96"/>
    </location>
</feature>
<feature type="domain" description="Aminoacyl-transfer RNA synthetases class-II family profile" evidence="22">
    <location>
        <begin position="811"/>
        <end position="1133"/>
    </location>
</feature>
<evidence type="ECO:0000256" key="20">
    <source>
        <dbReference type="SAM" id="MobiDB-lite"/>
    </source>
</evidence>
<evidence type="ECO:0000256" key="18">
    <source>
        <dbReference type="ARBA" id="ARBA00048573"/>
    </source>
</evidence>
<dbReference type="Proteomes" id="UP001205311">
    <property type="component" value="Unassembled WGS sequence"/>
</dbReference>
<keyword evidence="15" id="KW-0511">Multifunctional enzyme</keyword>
<evidence type="ECO:0000256" key="3">
    <source>
        <dbReference type="ARBA" id="ARBA00009968"/>
    </source>
</evidence>
<dbReference type="PANTHER" id="PTHR42918:SF15">
    <property type="entry name" value="LYSINE--TRNA LIGASE, CHLOROPLASTIC_MITOCHONDRIAL"/>
    <property type="match status" value="1"/>
</dbReference>
<evidence type="ECO:0000313" key="23">
    <source>
        <dbReference type="EMBL" id="MCP2259672.1"/>
    </source>
</evidence>
<gene>
    <name evidence="19" type="primary">lysS</name>
    <name evidence="23" type="ORF">LX15_003378</name>
</gene>
<comment type="caution">
    <text evidence="23">The sequence shown here is derived from an EMBL/GenBank/DDBJ whole genome shotgun (WGS) entry which is preliminary data.</text>
</comment>
<keyword evidence="8 19" id="KW-0479">Metal-binding</keyword>
<keyword evidence="10 19" id="KW-0067">ATP-binding</keyword>
<dbReference type="InterPro" id="IPR002313">
    <property type="entry name" value="Lys-tRNA-ligase_II"/>
</dbReference>
<dbReference type="Pfam" id="PF00152">
    <property type="entry name" value="tRNA-synt_2"/>
    <property type="match status" value="1"/>
</dbReference>
<keyword evidence="5 19" id="KW-0436">Ligase</keyword>
<dbReference type="InterPro" id="IPR031553">
    <property type="entry name" value="tRNA-synt_2_TM"/>
</dbReference>
<keyword evidence="6" id="KW-0808">Transferase</keyword>
<dbReference type="InterPro" id="IPR012340">
    <property type="entry name" value="NA-bd_OB-fold"/>
</dbReference>
<evidence type="ECO:0000256" key="6">
    <source>
        <dbReference type="ARBA" id="ARBA00022679"/>
    </source>
</evidence>
<keyword evidence="12" id="KW-0443">Lipid metabolism</keyword>
<comment type="catalytic activity">
    <reaction evidence="18 19">
        <text>tRNA(Lys) + L-lysine + ATP = L-lysyl-tRNA(Lys) + AMP + diphosphate</text>
        <dbReference type="Rhea" id="RHEA:20792"/>
        <dbReference type="Rhea" id="RHEA-COMP:9696"/>
        <dbReference type="Rhea" id="RHEA-COMP:9697"/>
        <dbReference type="ChEBI" id="CHEBI:30616"/>
        <dbReference type="ChEBI" id="CHEBI:32551"/>
        <dbReference type="ChEBI" id="CHEBI:33019"/>
        <dbReference type="ChEBI" id="CHEBI:78442"/>
        <dbReference type="ChEBI" id="CHEBI:78529"/>
        <dbReference type="ChEBI" id="CHEBI:456215"/>
        <dbReference type="EC" id="6.1.1.6"/>
    </reaction>
</comment>
<comment type="similarity">
    <text evidence="19">Belongs to the class-II aminoacyl-tRNA synthetase family.</text>
</comment>
<dbReference type="Gene3D" id="3.30.930.10">
    <property type="entry name" value="Bira Bifunctional Protein, Domain 2"/>
    <property type="match status" value="1"/>
</dbReference>
<dbReference type="SUPFAM" id="SSF50249">
    <property type="entry name" value="Nucleic acid-binding proteins"/>
    <property type="match status" value="1"/>
</dbReference>
<evidence type="ECO:0000256" key="14">
    <source>
        <dbReference type="ARBA" id="ARBA00023251"/>
    </source>
</evidence>
<evidence type="ECO:0000259" key="22">
    <source>
        <dbReference type="PROSITE" id="PS50862"/>
    </source>
</evidence>
<evidence type="ECO:0000256" key="17">
    <source>
        <dbReference type="ARBA" id="ARBA00047540"/>
    </source>
</evidence>
<comment type="function">
    <text evidence="16">Catalyzes the production of L-lysyl-tRNA(Lys)transfer and the transfer of a lysyl group from L-lysyl-tRNA(Lys) to membrane-bound phosphatidylglycerol (PG), which produces lysylphosphatidylglycerol (LPG), one of the components of the bacterial membrane with a positive net charge. LPG synthesis contributes to the resistance to cationic antimicrobial peptides (CAMPs) and likely protects M.tuberculosis against the CAMPs produced by competiting microorganisms (bacteriocins). In fact, the modification of anionic phosphatidylglycerol with positively charged L-lysine results in repulsion of the peptides.</text>
</comment>
<dbReference type="NCBIfam" id="NF002821">
    <property type="entry name" value="PRK02983.1"/>
    <property type="match status" value="1"/>
</dbReference>
<comment type="catalytic activity">
    <reaction evidence="17">
        <text>L-lysyl-tRNA(Lys) + a 1,2-diacyl-sn-glycero-3-phospho-(1'-sn-glycerol) = a 1,2-diacyl-sn-glycero-3-phospho-1'-(3'-O-L-lysyl)-sn-glycerol + tRNA(Lys)</text>
        <dbReference type="Rhea" id="RHEA:10668"/>
        <dbReference type="Rhea" id="RHEA-COMP:9696"/>
        <dbReference type="Rhea" id="RHEA-COMP:9697"/>
        <dbReference type="ChEBI" id="CHEBI:64716"/>
        <dbReference type="ChEBI" id="CHEBI:75792"/>
        <dbReference type="ChEBI" id="CHEBI:78442"/>
        <dbReference type="ChEBI" id="CHEBI:78529"/>
        <dbReference type="EC" id="2.3.2.3"/>
    </reaction>
</comment>
<feature type="transmembrane region" description="Helical" evidence="21">
    <location>
        <begin position="497"/>
        <end position="515"/>
    </location>
</feature>
<dbReference type="EC" id="6.1.1.6" evidence="19"/>
<evidence type="ECO:0000256" key="13">
    <source>
        <dbReference type="ARBA" id="ARBA00023146"/>
    </source>
</evidence>
<dbReference type="InterPro" id="IPR044136">
    <property type="entry name" value="Lys-tRNA-ligase_II_N"/>
</dbReference>
<feature type="binding site" evidence="19">
    <location>
        <position position="1053"/>
    </location>
    <ligand>
        <name>Mg(2+)</name>
        <dbReference type="ChEBI" id="CHEBI:18420"/>
        <label>1</label>
    </ligand>
</feature>
<keyword evidence="19" id="KW-0648">Protein biosynthesis</keyword>
<evidence type="ECO:0000256" key="12">
    <source>
        <dbReference type="ARBA" id="ARBA00023098"/>
    </source>
</evidence>
<evidence type="ECO:0000256" key="19">
    <source>
        <dbReference type="HAMAP-Rule" id="MF_00252"/>
    </source>
</evidence>
<evidence type="ECO:0000256" key="5">
    <source>
        <dbReference type="ARBA" id="ARBA00022598"/>
    </source>
</evidence>
<reference evidence="23 24" key="1">
    <citation type="submission" date="2022-06" db="EMBL/GenBank/DDBJ databases">
        <title>Genomic Encyclopedia of Archaeal and Bacterial Type Strains, Phase II (KMG-II): from individual species to whole genera.</title>
        <authorList>
            <person name="Goeker M."/>
        </authorList>
    </citation>
    <scope>NUCLEOTIDE SEQUENCE [LARGE SCALE GENOMIC DNA]</scope>
    <source>
        <strain evidence="23 24">DSM 40477</strain>
    </source>
</reference>
<keyword evidence="21" id="KW-0472">Membrane</keyword>
<dbReference type="RefSeq" id="WP_372502742.1">
    <property type="nucleotide sequence ID" value="NZ_JAMTCP010000019.1"/>
</dbReference>
<comment type="similarity">
    <text evidence="3">In the C-terminal section; belongs to the class-II aminoacyl-tRNA synthetase family.</text>
</comment>
<keyword evidence="7 21" id="KW-0812">Transmembrane</keyword>
<dbReference type="NCBIfam" id="NF001756">
    <property type="entry name" value="PRK00484.1"/>
    <property type="match status" value="1"/>
</dbReference>
<evidence type="ECO:0000256" key="11">
    <source>
        <dbReference type="ARBA" id="ARBA00022989"/>
    </source>
</evidence>
<dbReference type="PROSITE" id="PS50862">
    <property type="entry name" value="AA_TRNA_LIGASE_II"/>
    <property type="match status" value="1"/>
</dbReference>
<evidence type="ECO:0000256" key="8">
    <source>
        <dbReference type="ARBA" id="ARBA00022723"/>
    </source>
</evidence>
<dbReference type="InterPro" id="IPR018149">
    <property type="entry name" value="Lys-tRNA-synth_II_C"/>
</dbReference>
<dbReference type="CDD" id="cd04322">
    <property type="entry name" value="LysRS_N"/>
    <property type="match status" value="1"/>
</dbReference>
<dbReference type="EMBL" id="JAMTCP010000019">
    <property type="protein sequence ID" value="MCP2259672.1"/>
    <property type="molecule type" value="Genomic_DNA"/>
</dbReference>
<feature type="transmembrane region" description="Helical" evidence="21">
    <location>
        <begin position="149"/>
        <end position="169"/>
    </location>
</feature>
<dbReference type="HAMAP" id="MF_00252">
    <property type="entry name" value="Lys_tRNA_synth_class2"/>
    <property type="match status" value="1"/>
</dbReference>
<keyword evidence="19" id="KW-0963">Cytoplasm</keyword>
<feature type="transmembrane region" description="Helical" evidence="21">
    <location>
        <begin position="241"/>
        <end position="261"/>
    </location>
</feature>
<evidence type="ECO:0000256" key="7">
    <source>
        <dbReference type="ARBA" id="ARBA00022692"/>
    </source>
</evidence>
<dbReference type="SUPFAM" id="SSF55681">
    <property type="entry name" value="Class II aaRS and biotin synthetases"/>
    <property type="match status" value="1"/>
</dbReference>
<evidence type="ECO:0000256" key="2">
    <source>
        <dbReference type="ARBA" id="ARBA00005270"/>
    </source>
</evidence>
<dbReference type="InterPro" id="IPR004364">
    <property type="entry name" value="Aa-tRNA-synt_II"/>
</dbReference>
<comment type="subunit">
    <text evidence="19">Homodimer.</text>
</comment>
<comment type="similarity">
    <text evidence="2">In the N-terminal section; belongs to the LPG synthetase family.</text>
</comment>
<evidence type="ECO:0000256" key="15">
    <source>
        <dbReference type="ARBA" id="ARBA00023268"/>
    </source>
</evidence>
<evidence type="ECO:0000256" key="4">
    <source>
        <dbReference type="ARBA" id="ARBA00022475"/>
    </source>
</evidence>
<proteinExistence type="inferred from homology"/>
<keyword evidence="14" id="KW-0046">Antibiotic resistance</keyword>
<evidence type="ECO:0000256" key="9">
    <source>
        <dbReference type="ARBA" id="ARBA00022741"/>
    </source>
</evidence>
<dbReference type="Gene3D" id="2.40.50.140">
    <property type="entry name" value="Nucleic acid-binding proteins"/>
    <property type="match status" value="1"/>
</dbReference>
<comment type="subcellular location">
    <subcellularLocation>
        <location evidence="1">Cell membrane</location>
        <topology evidence="1">Multi-pass membrane protein</topology>
    </subcellularLocation>
    <subcellularLocation>
        <location evidence="19">Cytoplasm</location>
    </subcellularLocation>
</comment>
<evidence type="ECO:0000313" key="24">
    <source>
        <dbReference type="Proteomes" id="UP001205311"/>
    </source>
</evidence>
<keyword evidence="19" id="KW-0460">Magnesium</keyword>
<dbReference type="InterPro" id="IPR006195">
    <property type="entry name" value="aa-tRNA-synth_II"/>
</dbReference>
<dbReference type="Pfam" id="PF16995">
    <property type="entry name" value="tRNA-synt_2_TM"/>
    <property type="match status" value="1"/>
</dbReference>
<name>A0ABT1HW22_STRSD</name>
<comment type="cofactor">
    <cofactor evidence="19">
        <name>Mg(2+)</name>
        <dbReference type="ChEBI" id="CHEBI:18420"/>
    </cofactor>
    <text evidence="19">Binds 3 Mg(2+) ions per subunit.</text>
</comment>
<protein>
    <recommendedName>
        <fullName evidence="19">Lysine--tRNA ligase</fullName>
        <ecNumber evidence="19">6.1.1.6</ecNumber>
    </recommendedName>
    <alternativeName>
        <fullName evidence="19">Lysyl-tRNA synthetase</fullName>
        <shortName evidence="19">LysRS</shortName>
    </alternativeName>
</protein>
<evidence type="ECO:0000256" key="21">
    <source>
        <dbReference type="SAM" id="Phobius"/>
    </source>
</evidence>
<evidence type="ECO:0000256" key="16">
    <source>
        <dbReference type="ARBA" id="ARBA00024681"/>
    </source>
</evidence>
<feature type="compositionally biased region" description="Basic and acidic residues" evidence="20">
    <location>
        <begin position="10"/>
        <end position="22"/>
    </location>
</feature>
<feature type="transmembrane region" description="Helical" evidence="21">
    <location>
        <begin position="108"/>
        <end position="129"/>
    </location>
</feature>
<sequence>MQHSVGGTRPKTEGETGGRLHPEPASGTPVPRWKSATAGVVATVVQLAAFLSLLLIFVEDDAPEIADVVLQVFGALALPVDANVFIALVLAVLGAALRRRKRAALRTLLLFQLLYFAAGVLVAVLLWVAPDQVVDDPAERSAVLWGELVPYQALTVVFVVLLLLLRPAFPAQLARGAAWRALAHLVVGLALVCLVGWGLAELFPGTLVSARDKLVWVANQVTGEVLPLPRLGVDARGPDSLSLTLSLLGAAVGAWALAVFFRSARTRRLLSRDEELRVRELLAEHGEPDSLGYFATRRDKSVIFSPCGRAAVTYRVLGGTSLASADPVGEEEHWPAAIAAWLAEARQYGWACAALGASERGAHAYRRAGLKALEIGDEAILDVRDFSLTGRDRRAVRQAINRVERAGYQVRVRRHGEIPPEEMAQLLDAAQRWRGAETERGFSMALGRLGDPTDERNVMVEAYDARGRLRGLLSFVPWGRRGLSLDLMRRDRAAENGLNEFMVCGLVAAAGTLGVQRVSLNFAMFRAVFEEGARIGAGPVLRTWRALLGLASRFFQLESLYRSNAKYGPAWQPRFLCFARTRQLVRVSLVAGAAEGFVPSLRSLLRRGGERALGTGVVDEDFVRQVREIDARALEVPRPRRRPPEQVRVRLSKVERLRRSGVDPYPAGAERGPLLAEVRERFAGLAPDTRTGETVTVAGRVVAHRELGRLAFAVLRDFDGELQVMLSADVLGADALADWRAAVDLGDLVSVRGEVITTRRGELSVAATDWTMTAKCLHPLPDKRKGLGDPEARVRQRYLDLVVNPESRQMLRARSSVVRALRDALHSRGYLEVETPMLQRVHGGANARPFVTHINAYDMRMYLRIAPELYLKRLCVAGVDRVFELNRNFRNEGVDATHNPEFTMLEAYQAYADYTTMLHMARELIQEAAVAAHGAPVARRPDANGVVVDHDLGGEWPVVGVHEAVSAALGEEITPDTELPELRRRLAPAGVAHQEGWSRGQLLVAAYEHLVEPHTTRPTFYRDFPTEVSPLTRQHRDDPRLAERWDLVAFGAEIATAYTELTDPLEQRDRLFAQSLRAASGDVEAMELDEDFLTALEHGMPPTGGMGMGVDRLVMMLTGASIRQTVLFPFVRPAARGNGVGDAGRGAGDVGEPR</sequence>
<keyword evidence="4" id="KW-1003">Cell membrane</keyword>
<keyword evidence="9 19" id="KW-0547">Nucleotide-binding</keyword>
<dbReference type="PRINTS" id="PR00982">
    <property type="entry name" value="TRNASYNTHLYS"/>
</dbReference>
<dbReference type="NCBIfam" id="TIGR00499">
    <property type="entry name" value="lysS_bact"/>
    <property type="match status" value="1"/>
</dbReference>
<dbReference type="Pfam" id="PF01336">
    <property type="entry name" value="tRNA_anti-codon"/>
    <property type="match status" value="1"/>
</dbReference>
<feature type="region of interest" description="Disordered" evidence="20">
    <location>
        <begin position="1"/>
        <end position="31"/>
    </location>
</feature>
<feature type="transmembrane region" description="Helical" evidence="21">
    <location>
        <begin position="181"/>
        <end position="200"/>
    </location>
</feature>
<evidence type="ECO:0000256" key="1">
    <source>
        <dbReference type="ARBA" id="ARBA00004651"/>
    </source>
</evidence>
<evidence type="ECO:0000256" key="10">
    <source>
        <dbReference type="ARBA" id="ARBA00022840"/>
    </source>
</evidence>
<feature type="binding site" evidence="19">
    <location>
        <position position="1053"/>
    </location>
    <ligand>
        <name>Mg(2+)</name>
        <dbReference type="ChEBI" id="CHEBI:18420"/>
        <label>2</label>
    </ligand>
</feature>
<keyword evidence="11 21" id="KW-1133">Transmembrane helix</keyword>
<dbReference type="InterPro" id="IPR024320">
    <property type="entry name" value="LPG_synthase_C"/>
</dbReference>
<accession>A0ABT1HW22</accession>
<feature type="transmembrane region" description="Helical" evidence="21">
    <location>
        <begin position="36"/>
        <end position="58"/>
    </location>
</feature>
<organism evidence="23 24">
    <name type="scientific">Streptoalloteichus tenebrarius (strain ATCC 17920 / DSM 40477 / JCM 4838 / CBS 697.72 / NBRC 16177 / NCIMB 11028 / NRRL B-12390 / A12253. 1 / ISP 5477)</name>
    <name type="common">Streptomyces tenebrarius</name>
    <dbReference type="NCBI Taxonomy" id="1933"/>
    <lineage>
        <taxon>Bacteria</taxon>
        <taxon>Bacillati</taxon>
        <taxon>Actinomycetota</taxon>
        <taxon>Actinomycetes</taxon>
        <taxon>Pseudonocardiales</taxon>
        <taxon>Pseudonocardiaceae</taxon>
        <taxon>Streptoalloteichus</taxon>
    </lineage>
</organism>